<gene>
    <name evidence="3" type="ORF">BN7_3098</name>
</gene>
<dbReference type="GO" id="GO:0005096">
    <property type="term" value="F:GTPase activator activity"/>
    <property type="evidence" value="ECO:0007669"/>
    <property type="project" value="TreeGrafter"/>
</dbReference>
<dbReference type="SUPFAM" id="SSF47923">
    <property type="entry name" value="Ypt/Rab-GAP domain of gyp1p"/>
    <property type="match status" value="2"/>
</dbReference>
<keyword evidence="1" id="KW-0175">Coiled coil</keyword>
<feature type="coiled-coil region" evidence="1">
    <location>
        <begin position="389"/>
        <end position="416"/>
    </location>
</feature>
<dbReference type="SMART" id="SM00164">
    <property type="entry name" value="TBC"/>
    <property type="match status" value="1"/>
</dbReference>
<dbReference type="InParanoid" id="K0KKM6"/>
<dbReference type="InterPro" id="IPR050302">
    <property type="entry name" value="Rab_GAP_TBC_domain"/>
</dbReference>
<dbReference type="GO" id="GO:0030427">
    <property type="term" value="C:site of polarized growth"/>
    <property type="evidence" value="ECO:0007669"/>
    <property type="project" value="UniProtKB-ARBA"/>
</dbReference>
<comment type="caution">
    <text evidence="3">The sequence shown here is derived from an EMBL/GenBank/DDBJ whole genome shotgun (WGS) entry which is preliminary data.</text>
</comment>
<dbReference type="Proteomes" id="UP000009328">
    <property type="component" value="Unassembled WGS sequence"/>
</dbReference>
<dbReference type="EMBL" id="CAIF01000083">
    <property type="protein sequence ID" value="CCH43546.1"/>
    <property type="molecule type" value="Genomic_DNA"/>
</dbReference>
<name>K0KKM6_WICCF</name>
<reference evidence="3 4" key="1">
    <citation type="journal article" date="2012" name="Eukaryot. Cell">
        <title>Draft genome sequence of Wickerhamomyces ciferrii NRRL Y-1031 F-60-10.</title>
        <authorList>
            <person name="Schneider J."/>
            <person name="Andrea H."/>
            <person name="Blom J."/>
            <person name="Jaenicke S."/>
            <person name="Ruckert C."/>
            <person name="Schorsch C."/>
            <person name="Szczepanowski R."/>
            <person name="Farwick M."/>
            <person name="Goesmann A."/>
            <person name="Puhler A."/>
            <person name="Schaffer S."/>
            <person name="Tauch A."/>
            <person name="Kohler T."/>
            <person name="Brinkrolf K."/>
        </authorList>
    </citation>
    <scope>NUCLEOTIDE SEQUENCE [LARGE SCALE GENOMIC DNA]</scope>
    <source>
        <strain evidence="4">ATCC 14091 / BCRC 22168 / CBS 111 / JCM 3599 / NBRC 0793 / NRRL Y-1031 F-60-10</strain>
    </source>
</reference>
<dbReference type="Pfam" id="PF00566">
    <property type="entry name" value="RabGAP-TBC"/>
    <property type="match status" value="1"/>
</dbReference>
<dbReference type="HOGENOM" id="CLU_020753_0_0_1"/>
<evidence type="ECO:0000313" key="4">
    <source>
        <dbReference type="Proteomes" id="UP000009328"/>
    </source>
</evidence>
<feature type="domain" description="Rab-GAP TBC" evidence="2">
    <location>
        <begin position="144"/>
        <end position="334"/>
    </location>
</feature>
<dbReference type="STRING" id="1206466.K0KKM6"/>
<keyword evidence="4" id="KW-1185">Reference proteome</keyword>
<dbReference type="Gene3D" id="1.10.8.270">
    <property type="entry name" value="putative rabgap domain of human tbc1 domain family member 14 like domains"/>
    <property type="match status" value="1"/>
</dbReference>
<dbReference type="InterPro" id="IPR035969">
    <property type="entry name" value="Rab-GAP_TBC_sf"/>
</dbReference>
<dbReference type="PANTHER" id="PTHR47219">
    <property type="entry name" value="RAB GTPASE-ACTIVATING PROTEIN 1-LIKE"/>
    <property type="match status" value="1"/>
</dbReference>
<dbReference type="InterPro" id="IPR000195">
    <property type="entry name" value="Rab-GAP-TBC_dom"/>
</dbReference>
<organism evidence="3 4">
    <name type="scientific">Wickerhamomyces ciferrii (strain ATCC 14091 / BCRC 22168 / CBS 111 / JCM 3599 / NBRC 0793 / NRRL Y-1031 F-60-10)</name>
    <name type="common">Yeast</name>
    <name type="synonym">Pichia ciferrii</name>
    <dbReference type="NCBI Taxonomy" id="1206466"/>
    <lineage>
        <taxon>Eukaryota</taxon>
        <taxon>Fungi</taxon>
        <taxon>Dikarya</taxon>
        <taxon>Ascomycota</taxon>
        <taxon>Saccharomycotina</taxon>
        <taxon>Saccharomycetes</taxon>
        <taxon>Phaffomycetales</taxon>
        <taxon>Wickerhamomycetaceae</taxon>
        <taxon>Wickerhamomyces</taxon>
    </lineage>
</organism>
<dbReference type="GO" id="GO:0031267">
    <property type="term" value="F:small GTPase binding"/>
    <property type="evidence" value="ECO:0007669"/>
    <property type="project" value="TreeGrafter"/>
</dbReference>
<proteinExistence type="predicted"/>
<dbReference type="PROSITE" id="PS50086">
    <property type="entry name" value="TBC_RABGAP"/>
    <property type="match status" value="1"/>
</dbReference>
<evidence type="ECO:0000313" key="3">
    <source>
        <dbReference type="EMBL" id="CCH43546.1"/>
    </source>
</evidence>
<protein>
    <submittedName>
        <fullName evidence="3">TBC1 domain protein</fullName>
    </submittedName>
</protein>
<dbReference type="PANTHER" id="PTHR47219:SF9">
    <property type="entry name" value="GTPASE ACTIVATING PROTEIN AND CENTROSOME-ASSOCIATED, ISOFORM B"/>
    <property type="match status" value="1"/>
</dbReference>
<accession>K0KKM6</accession>
<dbReference type="eggNOG" id="KOG1102">
    <property type="taxonomic scope" value="Eukaryota"/>
</dbReference>
<evidence type="ECO:0000256" key="1">
    <source>
        <dbReference type="SAM" id="Coils"/>
    </source>
</evidence>
<dbReference type="Gene3D" id="1.10.472.80">
    <property type="entry name" value="Ypt/Rab-GAP domain of gyp1p, domain 3"/>
    <property type="match status" value="1"/>
</dbReference>
<sequence length="493" mass="56924">MDSSLQQLFQLESNLSQAQEFLGSSTTNQTSLLSSHLEKLTTNSTSTQGLNDLNYQDVKELLTQKGSFDLSLCCSACNQSIYENDSMAQNQQPKQILQKCCLDYLNSTKTPDDLEITFWWFLINNFSNCISTLPNYTRFMITNGIPASLRDRIWGVLTFSNDSQGTVDEYLLNLYESLNKDISPDIRIITKDVERTYPFLSIFQKSETKLKISKILNAFSIYDSDMGYCQGLQFIVSPIFFHFENDFKTFNSLIKFFEINKLRYLYDSKMSGLQKWFNQFEKILSLELPSLYKHFIELGIDLKIFLSQWFLSFYSITIPFQFLIRVFDIMMFEGVKPTLLRIGICILSKNLNLLMQINDSELIYQHLLSEMCWGVFGNNLEGFIMELMNLDLKNFIEEEEEDQEQEEEEVDSTTILSKVLNNLSFKSDSNSSSSSLNESIFSNDSKITNNTSTTNTTSTTTTDLELIEKLYKLCLSNDINDPILNKVKDRLYG</sequence>
<dbReference type="AlphaFoldDB" id="K0KKM6"/>
<evidence type="ECO:0000259" key="2">
    <source>
        <dbReference type="PROSITE" id="PS50086"/>
    </source>
</evidence>